<dbReference type="InterPro" id="IPR002549">
    <property type="entry name" value="AI-2E-like"/>
</dbReference>
<evidence type="ECO:0000256" key="2">
    <source>
        <dbReference type="ARBA" id="ARBA00009773"/>
    </source>
</evidence>
<feature type="transmembrane region" description="Helical" evidence="6">
    <location>
        <begin position="155"/>
        <end position="172"/>
    </location>
</feature>
<evidence type="ECO:0000256" key="4">
    <source>
        <dbReference type="ARBA" id="ARBA00022989"/>
    </source>
</evidence>
<keyword evidence="5 6" id="KW-0472">Membrane</keyword>
<evidence type="ECO:0000256" key="6">
    <source>
        <dbReference type="SAM" id="Phobius"/>
    </source>
</evidence>
<dbReference type="PANTHER" id="PTHR21716:SF4">
    <property type="entry name" value="TRANSMEMBRANE PROTEIN 245"/>
    <property type="match status" value="1"/>
</dbReference>
<keyword evidence="8" id="KW-1185">Reference proteome</keyword>
<feature type="transmembrane region" description="Helical" evidence="6">
    <location>
        <begin position="212"/>
        <end position="231"/>
    </location>
</feature>
<feature type="transmembrane region" description="Helical" evidence="6">
    <location>
        <begin position="62"/>
        <end position="85"/>
    </location>
</feature>
<protein>
    <submittedName>
        <fullName evidence="7">AI-2E family transporter</fullName>
    </submittedName>
</protein>
<dbReference type="Proteomes" id="UP001595630">
    <property type="component" value="Unassembled WGS sequence"/>
</dbReference>
<comment type="caution">
    <text evidence="7">The sequence shown here is derived from an EMBL/GenBank/DDBJ whole genome shotgun (WGS) entry which is preliminary data.</text>
</comment>
<accession>A0ABV7T320</accession>
<dbReference type="EMBL" id="JBHRXZ010000005">
    <property type="protein sequence ID" value="MFC3606742.1"/>
    <property type="molecule type" value="Genomic_DNA"/>
</dbReference>
<dbReference type="Pfam" id="PF01594">
    <property type="entry name" value="AI-2E_transport"/>
    <property type="match status" value="1"/>
</dbReference>
<sequence>MSQLSLEHKTFLGLLVAVSIAFAWILLPYYGAVFWAVILAIIFAPVQRWLDQRLPHKRNLTALLTLLSCLLLAVLPMILITNLLVQQAVDIYTRIQEGDLNFGAYFNQAREYLPQPVQVQIERMGWSDPDSIRERLTSGLGFIASKAFSFGQGTFQFFISFFVMLYLLFFLIRDGRVLVYRVRSAIPLSDEQKYKLFAKFTRVVRATVKGNIVIALIQGALGGIIFVILGIPGAVLWGVIMAILSLLPAVGAALVWGPVVIVFLMNGQIMPAVILTLFGVLVIGLVDNLLRPILVGKDTKMPDFMVLISTLGGLALFGLNGFVIGPLVAALFISCWALFIGLDHDQLEGKSGPSHLGK</sequence>
<evidence type="ECO:0000313" key="8">
    <source>
        <dbReference type="Proteomes" id="UP001595630"/>
    </source>
</evidence>
<proteinExistence type="inferred from homology"/>
<evidence type="ECO:0000313" key="7">
    <source>
        <dbReference type="EMBL" id="MFC3606742.1"/>
    </source>
</evidence>
<dbReference type="RefSeq" id="WP_386361041.1">
    <property type="nucleotide sequence ID" value="NZ_JBHRXZ010000005.1"/>
</dbReference>
<dbReference type="PANTHER" id="PTHR21716">
    <property type="entry name" value="TRANSMEMBRANE PROTEIN"/>
    <property type="match status" value="1"/>
</dbReference>
<feature type="transmembrane region" description="Helical" evidence="6">
    <location>
        <begin position="237"/>
        <end position="265"/>
    </location>
</feature>
<gene>
    <name evidence="7" type="ORF">ACFOMF_02930</name>
</gene>
<evidence type="ECO:0000256" key="3">
    <source>
        <dbReference type="ARBA" id="ARBA00022692"/>
    </source>
</evidence>
<reference evidence="8" key="1">
    <citation type="journal article" date="2019" name="Int. J. Syst. Evol. Microbiol.">
        <title>The Global Catalogue of Microorganisms (GCM) 10K type strain sequencing project: providing services to taxonomists for standard genome sequencing and annotation.</title>
        <authorList>
            <consortium name="The Broad Institute Genomics Platform"/>
            <consortium name="The Broad Institute Genome Sequencing Center for Infectious Disease"/>
            <person name="Wu L."/>
            <person name="Ma J."/>
        </authorList>
    </citation>
    <scope>NUCLEOTIDE SEQUENCE [LARGE SCALE GENOMIC DNA]</scope>
    <source>
        <strain evidence="8">KCTC 42447</strain>
    </source>
</reference>
<comment type="subcellular location">
    <subcellularLocation>
        <location evidence="1">Membrane</location>
        <topology evidence="1">Multi-pass membrane protein</topology>
    </subcellularLocation>
</comment>
<comment type="similarity">
    <text evidence="2">Belongs to the autoinducer-2 exporter (AI-2E) (TC 2.A.86) family.</text>
</comment>
<name>A0ABV7T320_9GAMM</name>
<feature type="transmembrane region" description="Helical" evidence="6">
    <location>
        <begin position="272"/>
        <end position="294"/>
    </location>
</feature>
<organism evidence="7 8">
    <name type="scientific">Stutzerimonas tarimensis</name>
    <dbReference type="NCBI Taxonomy" id="1507735"/>
    <lineage>
        <taxon>Bacteria</taxon>
        <taxon>Pseudomonadati</taxon>
        <taxon>Pseudomonadota</taxon>
        <taxon>Gammaproteobacteria</taxon>
        <taxon>Pseudomonadales</taxon>
        <taxon>Pseudomonadaceae</taxon>
        <taxon>Stutzerimonas</taxon>
    </lineage>
</organism>
<evidence type="ECO:0000256" key="1">
    <source>
        <dbReference type="ARBA" id="ARBA00004141"/>
    </source>
</evidence>
<feature type="transmembrane region" description="Helical" evidence="6">
    <location>
        <begin position="314"/>
        <end position="340"/>
    </location>
</feature>
<keyword evidence="4 6" id="KW-1133">Transmembrane helix</keyword>
<evidence type="ECO:0000256" key="5">
    <source>
        <dbReference type="ARBA" id="ARBA00023136"/>
    </source>
</evidence>
<keyword evidence="3 6" id="KW-0812">Transmembrane</keyword>